<evidence type="ECO:0000313" key="10">
    <source>
        <dbReference type="EMBL" id="TXL64432.1"/>
    </source>
</evidence>
<dbReference type="OrthoDB" id="2809136at2"/>
<protein>
    <recommendedName>
        <fullName evidence="9">MotA/TolQ/ExbB proton channel domain-containing protein</fullName>
    </recommendedName>
</protein>
<dbReference type="RefSeq" id="WP_147667221.1">
    <property type="nucleotide sequence ID" value="NZ_VDUW01000005.1"/>
</dbReference>
<accession>A0A5C8NTI0</accession>
<comment type="caution">
    <text evidence="10">The sequence shown here is derived from an EMBL/GenBank/DDBJ whole genome shotgun (WGS) entry which is preliminary data.</text>
</comment>
<feature type="transmembrane region" description="Helical" evidence="8">
    <location>
        <begin position="114"/>
        <end position="136"/>
    </location>
</feature>
<evidence type="ECO:0000259" key="9">
    <source>
        <dbReference type="Pfam" id="PF01618"/>
    </source>
</evidence>
<feature type="coiled-coil region" evidence="7">
    <location>
        <begin position="451"/>
        <end position="485"/>
    </location>
</feature>
<keyword evidence="5 8" id="KW-0472">Membrane</keyword>
<keyword evidence="3 8" id="KW-0812">Transmembrane</keyword>
<keyword evidence="7" id="KW-0175">Coiled coil</keyword>
<gene>
    <name evidence="10" type="ORF">FHP05_08905</name>
</gene>
<evidence type="ECO:0000256" key="1">
    <source>
        <dbReference type="ARBA" id="ARBA00004651"/>
    </source>
</evidence>
<evidence type="ECO:0000256" key="6">
    <source>
        <dbReference type="RuleBase" id="RU004057"/>
    </source>
</evidence>
<keyword evidence="6" id="KW-0653">Protein transport</keyword>
<reference evidence="10 11" key="1">
    <citation type="submission" date="2019-06" db="EMBL/GenBank/DDBJ databases">
        <title>Cerasibacillus sp. nov., isolated from maize field.</title>
        <authorList>
            <person name="Lin S.-Y."/>
            <person name="Tsai C.-F."/>
            <person name="Young C.-C."/>
        </authorList>
    </citation>
    <scope>NUCLEOTIDE SEQUENCE [LARGE SCALE GENOMIC DNA]</scope>
    <source>
        <strain evidence="10 11">CC-CFT480</strain>
    </source>
</reference>
<organism evidence="10 11">
    <name type="scientific">Cerasibacillus terrae</name>
    <dbReference type="NCBI Taxonomy" id="2498845"/>
    <lineage>
        <taxon>Bacteria</taxon>
        <taxon>Bacillati</taxon>
        <taxon>Bacillota</taxon>
        <taxon>Bacilli</taxon>
        <taxon>Bacillales</taxon>
        <taxon>Bacillaceae</taxon>
        <taxon>Cerasibacillus</taxon>
    </lineage>
</organism>
<feature type="transmembrane region" description="Helical" evidence="8">
    <location>
        <begin position="26"/>
        <end position="47"/>
    </location>
</feature>
<evidence type="ECO:0000256" key="2">
    <source>
        <dbReference type="ARBA" id="ARBA00022475"/>
    </source>
</evidence>
<evidence type="ECO:0000256" key="8">
    <source>
        <dbReference type="SAM" id="Phobius"/>
    </source>
</evidence>
<dbReference type="Pfam" id="PF01618">
    <property type="entry name" value="MotA_ExbB"/>
    <property type="match status" value="1"/>
</dbReference>
<proteinExistence type="inferred from homology"/>
<name>A0A5C8NTI0_9BACI</name>
<evidence type="ECO:0000256" key="3">
    <source>
        <dbReference type="ARBA" id="ARBA00022692"/>
    </source>
</evidence>
<keyword evidence="6" id="KW-0813">Transport</keyword>
<feature type="domain" description="MotA/TolQ/ExbB proton channel" evidence="9">
    <location>
        <begin position="107"/>
        <end position="180"/>
    </location>
</feature>
<dbReference type="InterPro" id="IPR002898">
    <property type="entry name" value="MotA_ExbB_proton_chnl"/>
</dbReference>
<dbReference type="Proteomes" id="UP000321574">
    <property type="component" value="Unassembled WGS sequence"/>
</dbReference>
<keyword evidence="2" id="KW-1003">Cell membrane</keyword>
<dbReference type="AlphaFoldDB" id="A0A5C8NTI0"/>
<evidence type="ECO:0000256" key="7">
    <source>
        <dbReference type="SAM" id="Coils"/>
    </source>
</evidence>
<keyword evidence="11" id="KW-1185">Reference proteome</keyword>
<evidence type="ECO:0000256" key="5">
    <source>
        <dbReference type="ARBA" id="ARBA00023136"/>
    </source>
</evidence>
<evidence type="ECO:0000313" key="11">
    <source>
        <dbReference type="Proteomes" id="UP000321574"/>
    </source>
</evidence>
<dbReference type="EMBL" id="VDUW01000005">
    <property type="protein sequence ID" value="TXL64432.1"/>
    <property type="molecule type" value="Genomic_DNA"/>
</dbReference>
<dbReference type="GO" id="GO:0005886">
    <property type="term" value="C:plasma membrane"/>
    <property type="evidence" value="ECO:0007669"/>
    <property type="project" value="UniProtKB-SubCell"/>
</dbReference>
<keyword evidence="4 8" id="KW-1133">Transmembrane helix</keyword>
<feature type="transmembrane region" description="Helical" evidence="8">
    <location>
        <begin position="156"/>
        <end position="178"/>
    </location>
</feature>
<comment type="similarity">
    <text evidence="6">Belongs to the exbB/tolQ family.</text>
</comment>
<comment type="subcellular location">
    <subcellularLocation>
        <location evidence="1">Cell membrane</location>
        <topology evidence="1">Multi-pass membrane protein</topology>
    </subcellularLocation>
    <subcellularLocation>
        <location evidence="6">Membrane</location>
        <topology evidence="6">Multi-pass membrane protein</topology>
    </subcellularLocation>
</comment>
<sequence>MVQGILELFTSREKAEAILTSPMIELIFIVLFVVFILTVAIHLLLFVKLKKIRQYVKETGRMDMEPLKEFRKVFDNRQQEESINVETFVQERFSDWRVFHIPVIHLIKMIQSMVSVFILLGVLGTFIGLTISLSEMDISGDAMIENVAGVLSGIDVAFYTSIVGMSFSLVTTLLIKILNTEYMLTDIMLVVESLLEGDEQHGMNRLIDVSETIHQAIHSLQETNQQSLQEMVASFTGFRDYTTGLEQSAKDLAAFNEGLSGNLQDFQELFQQMKIVTEGFSAGTNKLNENFASLFTYFKKADRKNERMIAAFEHTNEKVQDTVDKQVKAFINFEESMEDLKGFVTAVKEEQESIRQSYDNFLSQQTELVDMMNQHNQEFKRIFGNDVSAKLGGISSHLGDLRQGFNQLGGAVNQLPQALEVINQTQAEYKHLLSNRFQELEEFNRKFSRHLENHRAQSIALEKHIQEASNTYEQLGVKNNQLIQEIQTTTSQANQSIHNRERELDVSVGVLKDSLSNYISSLEGTLGDRLDHVVRQFGDSMDRTGEGMKREVMDIGRMTEEMQRNYFRSIQQLLQELGREFQSLHRELQSARQLTSSIDNPVGMNRDEF</sequence>
<dbReference type="GO" id="GO:0015031">
    <property type="term" value="P:protein transport"/>
    <property type="evidence" value="ECO:0007669"/>
    <property type="project" value="UniProtKB-KW"/>
</dbReference>
<evidence type="ECO:0000256" key="4">
    <source>
        <dbReference type="ARBA" id="ARBA00022989"/>
    </source>
</evidence>